<protein>
    <submittedName>
        <fullName evidence="1">Uncharacterized protein</fullName>
    </submittedName>
</protein>
<comment type="caution">
    <text evidence="1">The sequence shown here is derived from an EMBL/GenBank/DDBJ whole genome shotgun (WGS) entry which is preliminary data.</text>
</comment>
<dbReference type="AlphaFoldDB" id="A0A835PM73"/>
<organism evidence="1 2">
    <name type="scientific">Vanilla planifolia</name>
    <name type="common">Vanilla</name>
    <dbReference type="NCBI Taxonomy" id="51239"/>
    <lineage>
        <taxon>Eukaryota</taxon>
        <taxon>Viridiplantae</taxon>
        <taxon>Streptophyta</taxon>
        <taxon>Embryophyta</taxon>
        <taxon>Tracheophyta</taxon>
        <taxon>Spermatophyta</taxon>
        <taxon>Magnoliopsida</taxon>
        <taxon>Liliopsida</taxon>
        <taxon>Asparagales</taxon>
        <taxon>Orchidaceae</taxon>
        <taxon>Vanilloideae</taxon>
        <taxon>Vanilleae</taxon>
        <taxon>Vanilla</taxon>
    </lineage>
</organism>
<dbReference type="OrthoDB" id="196633at2759"/>
<dbReference type="EMBL" id="JADCNL010000014">
    <property type="protein sequence ID" value="KAG0452712.1"/>
    <property type="molecule type" value="Genomic_DNA"/>
</dbReference>
<accession>A0A835PM73</accession>
<reference evidence="1 2" key="1">
    <citation type="journal article" date="2020" name="Nat. Food">
        <title>A phased Vanilla planifolia genome enables genetic improvement of flavour and production.</title>
        <authorList>
            <person name="Hasing T."/>
            <person name="Tang H."/>
            <person name="Brym M."/>
            <person name="Khazi F."/>
            <person name="Huang T."/>
            <person name="Chambers A.H."/>
        </authorList>
    </citation>
    <scope>NUCLEOTIDE SEQUENCE [LARGE SCALE GENOMIC DNA]</scope>
    <source>
        <tissue evidence="1">Leaf</tissue>
    </source>
</reference>
<gene>
    <name evidence="1" type="ORF">HPP92_025376</name>
</gene>
<dbReference type="Proteomes" id="UP000636800">
    <property type="component" value="Unassembled WGS sequence"/>
</dbReference>
<name>A0A835PM73_VANPL</name>
<keyword evidence="2" id="KW-1185">Reference proteome</keyword>
<evidence type="ECO:0000313" key="1">
    <source>
        <dbReference type="EMBL" id="KAG0452712.1"/>
    </source>
</evidence>
<evidence type="ECO:0000313" key="2">
    <source>
        <dbReference type="Proteomes" id="UP000636800"/>
    </source>
</evidence>
<sequence>MIRKNWVLQVGGSGPVAKTMVRKAGEWAAGLGEGDGTDVSRKRLKLAAFQELGWLLLEWYAEVRQRGWRDGFGDAAGLRSGRWWQVNSAAMEVSRKFSVGVFASMVRNTLAERGTGQCLDVGRSSAERAGMVVELVAADFTLWFLVFS</sequence>
<proteinExistence type="predicted"/>